<evidence type="ECO:0000256" key="1">
    <source>
        <dbReference type="SAM" id="MobiDB-lite"/>
    </source>
</evidence>
<accession>A0A8S1DUB6</accession>
<feature type="region of interest" description="Disordered" evidence="1">
    <location>
        <begin position="59"/>
        <end position="133"/>
    </location>
</feature>
<gene>
    <name evidence="2" type="ORF">CLODIP_2_CD04268</name>
</gene>
<evidence type="ECO:0000313" key="2">
    <source>
        <dbReference type="EMBL" id="CAB3387504.1"/>
    </source>
</evidence>
<dbReference type="EMBL" id="CADEPI010000585">
    <property type="protein sequence ID" value="CAB3387504.1"/>
    <property type="molecule type" value="Genomic_DNA"/>
</dbReference>
<reference evidence="2 3" key="1">
    <citation type="submission" date="2020-04" db="EMBL/GenBank/DDBJ databases">
        <authorList>
            <person name="Alioto T."/>
            <person name="Alioto T."/>
            <person name="Gomez Garrido J."/>
        </authorList>
    </citation>
    <scope>NUCLEOTIDE SEQUENCE [LARGE SCALE GENOMIC DNA]</scope>
</reference>
<dbReference type="AlphaFoldDB" id="A0A8S1DUB6"/>
<comment type="caution">
    <text evidence="2">The sequence shown here is derived from an EMBL/GenBank/DDBJ whole genome shotgun (WGS) entry which is preliminary data.</text>
</comment>
<name>A0A8S1DUB6_9INSE</name>
<feature type="compositionally biased region" description="Basic and acidic residues" evidence="1">
    <location>
        <begin position="104"/>
        <end position="119"/>
    </location>
</feature>
<feature type="compositionally biased region" description="Low complexity" evidence="1">
    <location>
        <begin position="122"/>
        <end position="133"/>
    </location>
</feature>
<keyword evidence="3" id="KW-1185">Reference proteome</keyword>
<dbReference type="Proteomes" id="UP000494165">
    <property type="component" value="Unassembled WGS sequence"/>
</dbReference>
<sequence length="133" mass="14992">MSRTRISKSLWRERENERGRVKSVAIIITRWNAGAVGRAGLLLLPPPLLTRVARRTAAERRDLPQSGRYQTENTPIIISGHRQMPAEKDDSASPMQRQMGSQFAKRECEGRSLRDKTTPHEGLGLLLLPRGPE</sequence>
<protein>
    <submittedName>
        <fullName evidence="2">Uncharacterized protein</fullName>
    </submittedName>
</protein>
<organism evidence="2 3">
    <name type="scientific">Cloeon dipterum</name>
    <dbReference type="NCBI Taxonomy" id="197152"/>
    <lineage>
        <taxon>Eukaryota</taxon>
        <taxon>Metazoa</taxon>
        <taxon>Ecdysozoa</taxon>
        <taxon>Arthropoda</taxon>
        <taxon>Hexapoda</taxon>
        <taxon>Insecta</taxon>
        <taxon>Pterygota</taxon>
        <taxon>Palaeoptera</taxon>
        <taxon>Ephemeroptera</taxon>
        <taxon>Pisciforma</taxon>
        <taxon>Baetidae</taxon>
        <taxon>Cloeon</taxon>
    </lineage>
</organism>
<evidence type="ECO:0000313" key="3">
    <source>
        <dbReference type="Proteomes" id="UP000494165"/>
    </source>
</evidence>
<proteinExistence type="predicted"/>
<feature type="compositionally biased region" description="Polar residues" evidence="1">
    <location>
        <begin position="67"/>
        <end position="76"/>
    </location>
</feature>